<reference evidence="3 4" key="1">
    <citation type="submission" date="2016-07" db="EMBL/GenBank/DDBJ databases">
        <title>Pervasive Adenine N6-methylation of Active Genes in Fungi.</title>
        <authorList>
            <consortium name="DOE Joint Genome Institute"/>
            <person name="Mondo S.J."/>
            <person name="Dannebaum R.O."/>
            <person name="Kuo R.C."/>
            <person name="Labutti K."/>
            <person name="Haridas S."/>
            <person name="Kuo A."/>
            <person name="Salamov A."/>
            <person name="Ahrendt S.R."/>
            <person name="Lipzen A."/>
            <person name="Sullivan W."/>
            <person name="Andreopoulos W.B."/>
            <person name="Clum A."/>
            <person name="Lindquist E."/>
            <person name="Daum C."/>
            <person name="Ramamoorthy G.K."/>
            <person name="Gryganskyi A."/>
            <person name="Culley D."/>
            <person name="Magnuson J.K."/>
            <person name="James T.Y."/>
            <person name="O'Malley M.A."/>
            <person name="Stajich J.E."/>
            <person name="Spatafora J.W."/>
            <person name="Visel A."/>
            <person name="Grigoriev I.V."/>
        </authorList>
    </citation>
    <scope>NUCLEOTIDE SEQUENCE [LARGE SCALE GENOMIC DNA]</scope>
    <source>
        <strain evidence="3 4">CBS 129021</strain>
    </source>
</reference>
<dbReference type="AlphaFoldDB" id="A0A1Y2DUG1"/>
<organism evidence="3 4">
    <name type="scientific">Pseudomassariella vexata</name>
    <dbReference type="NCBI Taxonomy" id="1141098"/>
    <lineage>
        <taxon>Eukaryota</taxon>
        <taxon>Fungi</taxon>
        <taxon>Dikarya</taxon>
        <taxon>Ascomycota</taxon>
        <taxon>Pezizomycotina</taxon>
        <taxon>Sordariomycetes</taxon>
        <taxon>Xylariomycetidae</taxon>
        <taxon>Amphisphaeriales</taxon>
        <taxon>Pseudomassariaceae</taxon>
        <taxon>Pseudomassariella</taxon>
    </lineage>
</organism>
<evidence type="ECO:0000259" key="2">
    <source>
        <dbReference type="Pfam" id="PF18142"/>
    </source>
</evidence>
<accession>A0A1Y2DUG1</accession>
<feature type="domain" description="SMODS and SLOG-associating 2TM effector" evidence="2">
    <location>
        <begin position="52"/>
        <end position="166"/>
    </location>
</feature>
<dbReference type="PANTHER" id="PTHR38793:SF1">
    <property type="entry name" value="SMODS AND SLOG-ASSOCIATING 2TM EFFECTOR DOMAIN-CONTAINING PROTEIN"/>
    <property type="match status" value="1"/>
</dbReference>
<feature type="transmembrane region" description="Helical" evidence="1">
    <location>
        <begin position="93"/>
        <end position="111"/>
    </location>
</feature>
<sequence>RLLSEDEWVQFCRGVGVFKDNDESHTVIRPKAWYWPVKGFPDGLYQDVLWGKVKSNYWYHILSTIRWTLMILQIAMNAVLTALGSFATNSGTAITVVAAVNTCMSSILALMHNSGLPDRYRSDRNEFYKLEQHMKEIIDARLVTPPEVTVMDVMADCFHRFNNARQTVENNIPSSY</sequence>
<dbReference type="EMBL" id="MCFJ01000008">
    <property type="protein sequence ID" value="ORY62920.1"/>
    <property type="molecule type" value="Genomic_DNA"/>
</dbReference>
<feature type="non-terminal residue" evidence="3">
    <location>
        <position position="1"/>
    </location>
</feature>
<comment type="caution">
    <text evidence="3">The sequence shown here is derived from an EMBL/GenBank/DDBJ whole genome shotgun (WGS) entry which is preliminary data.</text>
</comment>
<proteinExistence type="predicted"/>
<protein>
    <recommendedName>
        <fullName evidence="2">SMODS and SLOG-associating 2TM effector domain-containing protein</fullName>
    </recommendedName>
</protein>
<name>A0A1Y2DUG1_9PEZI</name>
<keyword evidence="1" id="KW-0472">Membrane</keyword>
<feature type="transmembrane region" description="Helical" evidence="1">
    <location>
        <begin position="67"/>
        <end position="87"/>
    </location>
</feature>
<gene>
    <name evidence="3" type="ORF">BCR38DRAFT_315660</name>
</gene>
<keyword evidence="1" id="KW-1133">Transmembrane helix</keyword>
<dbReference type="PANTHER" id="PTHR38793">
    <property type="entry name" value="SLATT_FUNGAL DOMAIN-CONTAINING PROTEIN-RELATED"/>
    <property type="match status" value="1"/>
</dbReference>
<dbReference type="InParanoid" id="A0A1Y2DUG1"/>
<keyword evidence="4" id="KW-1185">Reference proteome</keyword>
<evidence type="ECO:0000256" key="1">
    <source>
        <dbReference type="SAM" id="Phobius"/>
    </source>
</evidence>
<evidence type="ECO:0000313" key="3">
    <source>
        <dbReference type="EMBL" id="ORY62920.1"/>
    </source>
</evidence>
<keyword evidence="1" id="KW-0812">Transmembrane</keyword>
<dbReference type="OrthoDB" id="5398270at2759"/>
<dbReference type="RefSeq" id="XP_040714577.1">
    <property type="nucleotide sequence ID" value="XM_040854698.1"/>
</dbReference>
<dbReference type="Proteomes" id="UP000193689">
    <property type="component" value="Unassembled WGS sequence"/>
</dbReference>
<dbReference type="NCBIfam" id="NF033635">
    <property type="entry name" value="SLATT_fungal"/>
    <property type="match status" value="1"/>
</dbReference>
<dbReference type="GeneID" id="63770910"/>
<dbReference type="Pfam" id="PF18142">
    <property type="entry name" value="SLATT_fungal"/>
    <property type="match status" value="1"/>
</dbReference>
<feature type="non-terminal residue" evidence="3">
    <location>
        <position position="176"/>
    </location>
</feature>
<dbReference type="InterPro" id="IPR041622">
    <property type="entry name" value="SLATT_fungi"/>
</dbReference>
<evidence type="ECO:0000313" key="4">
    <source>
        <dbReference type="Proteomes" id="UP000193689"/>
    </source>
</evidence>